<comment type="caution">
    <text evidence="3">The sequence shown here is derived from an EMBL/GenBank/DDBJ whole genome shotgun (WGS) entry which is preliminary data.</text>
</comment>
<evidence type="ECO:0000259" key="2">
    <source>
        <dbReference type="Pfam" id="PF01656"/>
    </source>
</evidence>
<gene>
    <name evidence="3" type="ORF">FJZ47_16210</name>
</gene>
<accession>A0A938B3R5</accession>
<proteinExistence type="predicted"/>
<dbReference type="Proteomes" id="UP000712673">
    <property type="component" value="Unassembled WGS sequence"/>
</dbReference>
<dbReference type="EMBL" id="VGLS01000543">
    <property type="protein sequence ID" value="MBM3225329.1"/>
    <property type="molecule type" value="Genomic_DNA"/>
</dbReference>
<dbReference type="InterPro" id="IPR002586">
    <property type="entry name" value="CobQ/CobB/MinD/ParA_Nub-bd_dom"/>
</dbReference>
<dbReference type="AlphaFoldDB" id="A0A938B3R5"/>
<dbReference type="PANTHER" id="PTHR21343:SF1">
    <property type="entry name" value="COBYRIC ACID SYNTHASE"/>
    <property type="match status" value="1"/>
</dbReference>
<feature type="domain" description="CobQ/CobB/MinD/ParA nucleotide binding" evidence="2">
    <location>
        <begin position="5"/>
        <end position="59"/>
    </location>
</feature>
<evidence type="ECO:0000256" key="1">
    <source>
        <dbReference type="ARBA" id="ARBA00022962"/>
    </source>
</evidence>
<reference evidence="3" key="1">
    <citation type="submission" date="2019-03" db="EMBL/GenBank/DDBJ databases">
        <title>Lake Tanganyika Metagenome-Assembled Genomes (MAGs).</title>
        <authorList>
            <person name="Tran P."/>
        </authorList>
    </citation>
    <scope>NUCLEOTIDE SEQUENCE</scope>
    <source>
        <strain evidence="3">K_DeepCast_65m_m2_066</strain>
    </source>
</reference>
<dbReference type="Pfam" id="PF01656">
    <property type="entry name" value="CbiA"/>
    <property type="match status" value="1"/>
</dbReference>
<sequence length="68" mass="7213">MPPPIMLMGCSSDAGKSFLVTALCRHLANRGRRVAPFKAQNMSNNAAVTPDGAEIGRAQYLQALAARV</sequence>
<name>A0A938B3R5_UNCTE</name>
<dbReference type="PANTHER" id="PTHR21343">
    <property type="entry name" value="DETHIOBIOTIN SYNTHETASE"/>
    <property type="match status" value="1"/>
</dbReference>
<feature type="non-terminal residue" evidence="3">
    <location>
        <position position="68"/>
    </location>
</feature>
<organism evidence="3 4">
    <name type="scientific">Tectimicrobiota bacterium</name>
    <dbReference type="NCBI Taxonomy" id="2528274"/>
    <lineage>
        <taxon>Bacteria</taxon>
        <taxon>Pseudomonadati</taxon>
        <taxon>Nitrospinota/Tectimicrobiota group</taxon>
        <taxon>Candidatus Tectimicrobiota</taxon>
    </lineage>
</organism>
<dbReference type="Gene3D" id="3.40.50.300">
    <property type="entry name" value="P-loop containing nucleotide triphosphate hydrolases"/>
    <property type="match status" value="1"/>
</dbReference>
<evidence type="ECO:0000313" key="4">
    <source>
        <dbReference type="Proteomes" id="UP000712673"/>
    </source>
</evidence>
<evidence type="ECO:0000313" key="3">
    <source>
        <dbReference type="EMBL" id="MBM3225329.1"/>
    </source>
</evidence>
<keyword evidence="1" id="KW-0315">Glutamine amidotransferase</keyword>
<protein>
    <submittedName>
        <fullName evidence="3">Cobyric acid synthase</fullName>
    </submittedName>
</protein>
<dbReference type="InterPro" id="IPR027417">
    <property type="entry name" value="P-loop_NTPase"/>
</dbReference>
<dbReference type="SUPFAM" id="SSF52540">
    <property type="entry name" value="P-loop containing nucleoside triphosphate hydrolases"/>
    <property type="match status" value="1"/>
</dbReference>